<dbReference type="AlphaFoldDB" id="A0A9J6F209"/>
<dbReference type="Proteomes" id="UP000821866">
    <property type="component" value="Chromosome 1"/>
</dbReference>
<reference evidence="2" key="2">
    <citation type="submission" date="2021-09" db="EMBL/GenBank/DDBJ databases">
        <authorList>
            <person name="Jia N."/>
            <person name="Wang J."/>
            <person name="Shi W."/>
            <person name="Du L."/>
            <person name="Sun Y."/>
            <person name="Zhan W."/>
            <person name="Jiang J."/>
            <person name="Wang Q."/>
            <person name="Zhang B."/>
            <person name="Ji P."/>
            <person name="Sakyi L.B."/>
            <person name="Cui X."/>
            <person name="Yuan T."/>
            <person name="Jiang B."/>
            <person name="Yang W."/>
            <person name="Lam T.T.-Y."/>
            <person name="Chang Q."/>
            <person name="Ding S."/>
            <person name="Wang X."/>
            <person name="Zhu J."/>
            <person name="Ruan X."/>
            <person name="Zhao L."/>
            <person name="Wei J."/>
            <person name="Que T."/>
            <person name="Du C."/>
            <person name="Cheng J."/>
            <person name="Dai P."/>
            <person name="Han X."/>
            <person name="Huang E."/>
            <person name="Gao Y."/>
            <person name="Liu J."/>
            <person name="Shao H."/>
            <person name="Ye R."/>
            <person name="Li L."/>
            <person name="Wei W."/>
            <person name="Wang X."/>
            <person name="Wang C."/>
            <person name="Huo Q."/>
            <person name="Li W."/>
            <person name="Guo W."/>
            <person name="Chen H."/>
            <person name="Chen S."/>
            <person name="Zhou L."/>
            <person name="Zhou L."/>
            <person name="Ni X."/>
            <person name="Tian J."/>
            <person name="Zhou Y."/>
            <person name="Sheng Y."/>
            <person name="Liu T."/>
            <person name="Pan Y."/>
            <person name="Xia L."/>
            <person name="Li J."/>
            <person name="Zhao F."/>
            <person name="Cao W."/>
        </authorList>
    </citation>
    <scope>NUCLEOTIDE SEQUENCE</scope>
    <source>
        <strain evidence="2">Rmic-2018</strain>
        <tissue evidence="2">Larvae</tissue>
    </source>
</reference>
<dbReference type="PANTHER" id="PTHR35385">
    <property type="entry name" value="PROTEIN B, PUTATIVE-RELATED-RELATED"/>
    <property type="match status" value="1"/>
</dbReference>
<dbReference type="VEuPathDB" id="VectorBase:LOC119184010"/>
<name>A0A9J6F209_RHIMP</name>
<reference evidence="2" key="1">
    <citation type="journal article" date="2020" name="Cell">
        <title>Large-Scale Comparative Analyses of Tick Genomes Elucidate Their Genetic Diversity and Vector Capacities.</title>
        <authorList>
            <consortium name="Tick Genome and Microbiome Consortium (TIGMIC)"/>
            <person name="Jia N."/>
            <person name="Wang J."/>
            <person name="Shi W."/>
            <person name="Du L."/>
            <person name="Sun Y."/>
            <person name="Zhan W."/>
            <person name="Jiang J.F."/>
            <person name="Wang Q."/>
            <person name="Zhang B."/>
            <person name="Ji P."/>
            <person name="Bell-Sakyi L."/>
            <person name="Cui X.M."/>
            <person name="Yuan T.T."/>
            <person name="Jiang B.G."/>
            <person name="Yang W.F."/>
            <person name="Lam T.T."/>
            <person name="Chang Q.C."/>
            <person name="Ding S.J."/>
            <person name="Wang X.J."/>
            <person name="Zhu J.G."/>
            <person name="Ruan X.D."/>
            <person name="Zhao L."/>
            <person name="Wei J.T."/>
            <person name="Ye R.Z."/>
            <person name="Que T.C."/>
            <person name="Du C.H."/>
            <person name="Zhou Y.H."/>
            <person name="Cheng J.X."/>
            <person name="Dai P.F."/>
            <person name="Guo W.B."/>
            <person name="Han X.H."/>
            <person name="Huang E.J."/>
            <person name="Li L.F."/>
            <person name="Wei W."/>
            <person name="Gao Y.C."/>
            <person name="Liu J.Z."/>
            <person name="Shao H.Z."/>
            <person name="Wang X."/>
            <person name="Wang C.C."/>
            <person name="Yang T.C."/>
            <person name="Huo Q.B."/>
            <person name="Li W."/>
            <person name="Chen H.Y."/>
            <person name="Chen S.E."/>
            <person name="Zhou L.G."/>
            <person name="Ni X.B."/>
            <person name="Tian J.H."/>
            <person name="Sheng Y."/>
            <person name="Liu T."/>
            <person name="Pan Y.S."/>
            <person name="Xia L.Y."/>
            <person name="Li J."/>
            <person name="Zhao F."/>
            <person name="Cao W.C."/>
        </authorList>
    </citation>
    <scope>NUCLEOTIDE SEQUENCE</scope>
    <source>
        <strain evidence="2">Rmic-2018</strain>
    </source>
</reference>
<proteinExistence type="predicted"/>
<keyword evidence="3" id="KW-1185">Reference proteome</keyword>
<gene>
    <name evidence="2" type="ORF">HPB51_009538</name>
</gene>
<dbReference type="EMBL" id="JABSTU010000001">
    <property type="protein sequence ID" value="KAH8040160.1"/>
    <property type="molecule type" value="Genomic_DNA"/>
</dbReference>
<dbReference type="PANTHER" id="PTHR35385:SF2">
    <property type="entry name" value="PROTEIN B, PUTATIVE-RELATED"/>
    <property type="match status" value="1"/>
</dbReference>
<feature type="domain" description="MULE transposase" evidence="1">
    <location>
        <begin position="71"/>
        <end position="152"/>
    </location>
</feature>
<dbReference type="InterPro" id="IPR018289">
    <property type="entry name" value="MULE_transposase_dom"/>
</dbReference>
<comment type="caution">
    <text evidence="2">The sequence shown here is derived from an EMBL/GenBank/DDBJ whole genome shotgun (WGS) entry which is preliminary data.</text>
</comment>
<dbReference type="Pfam" id="PF10551">
    <property type="entry name" value="MULE"/>
    <property type="match status" value="1"/>
</dbReference>
<evidence type="ECO:0000313" key="2">
    <source>
        <dbReference type="EMBL" id="KAH8040160.1"/>
    </source>
</evidence>
<evidence type="ECO:0000259" key="1">
    <source>
        <dbReference type="Pfam" id="PF10551"/>
    </source>
</evidence>
<evidence type="ECO:0000313" key="3">
    <source>
        <dbReference type="Proteomes" id="UP000821866"/>
    </source>
</evidence>
<organism evidence="2 3">
    <name type="scientific">Rhipicephalus microplus</name>
    <name type="common">Cattle tick</name>
    <name type="synonym">Boophilus microplus</name>
    <dbReference type="NCBI Taxonomy" id="6941"/>
    <lineage>
        <taxon>Eukaryota</taxon>
        <taxon>Metazoa</taxon>
        <taxon>Ecdysozoa</taxon>
        <taxon>Arthropoda</taxon>
        <taxon>Chelicerata</taxon>
        <taxon>Arachnida</taxon>
        <taxon>Acari</taxon>
        <taxon>Parasitiformes</taxon>
        <taxon>Ixodida</taxon>
        <taxon>Ixodoidea</taxon>
        <taxon>Ixodidae</taxon>
        <taxon>Rhipicephalinae</taxon>
        <taxon>Rhipicephalus</taxon>
        <taxon>Boophilus</taxon>
    </lineage>
</organism>
<sequence>MRLKWAKIVFKRPAVIPHNFPGTHISVTRGGRSTCWGRGYPIIQRTHNLELARDIDFVDSTASCDTTKCTVTVVLTATKAGAVPLAVLIHKEQSTDGYLATFKLLKEAHSLCFGGQPAPQVLMSDNSSAEKATLQQTWPSASQLLCHFHVAQVEWRWLTTSRNCVDKDQRRRFMSAFQLASFFEI</sequence>
<accession>A0A9J6F209</accession>
<protein>
    <recommendedName>
        <fullName evidence="1">MULE transposase domain-containing protein</fullName>
    </recommendedName>
</protein>